<evidence type="ECO:0008006" key="4">
    <source>
        <dbReference type="Google" id="ProtNLM"/>
    </source>
</evidence>
<proteinExistence type="predicted"/>
<feature type="chain" id="PRO_5010863287" description="DUF2599 domain-containing protein" evidence="1">
    <location>
        <begin position="24"/>
        <end position="146"/>
    </location>
</feature>
<protein>
    <recommendedName>
        <fullName evidence="4">DUF2599 domain-containing protein</fullName>
    </recommendedName>
</protein>
<dbReference type="InterPro" id="IPR019719">
    <property type="entry name" value="DUF2599"/>
</dbReference>
<accession>A0A1X1VAJ5</accession>
<dbReference type="STRING" id="1777.AWC07_11980"/>
<dbReference type="RefSeq" id="WP_036412679.1">
    <property type="nucleotide sequence ID" value="NZ_LQOX01000118.1"/>
</dbReference>
<dbReference type="Pfam" id="PF10783">
    <property type="entry name" value="DUF2599"/>
    <property type="match status" value="1"/>
</dbReference>
<feature type="signal peptide" evidence="1">
    <location>
        <begin position="1"/>
        <end position="23"/>
    </location>
</feature>
<dbReference type="AlphaFoldDB" id="A0A1X1VAJ5"/>
<dbReference type="EMBL" id="LQOX01000118">
    <property type="protein sequence ID" value="ORV66087.1"/>
    <property type="molecule type" value="Genomic_DNA"/>
</dbReference>
<dbReference type="Proteomes" id="UP000193738">
    <property type="component" value="Unassembled WGS sequence"/>
</dbReference>
<organism evidence="2 3">
    <name type="scientific">Mycobacterium gastri</name>
    <dbReference type="NCBI Taxonomy" id="1777"/>
    <lineage>
        <taxon>Bacteria</taxon>
        <taxon>Bacillati</taxon>
        <taxon>Actinomycetota</taxon>
        <taxon>Actinomycetes</taxon>
        <taxon>Mycobacteriales</taxon>
        <taxon>Mycobacteriaceae</taxon>
        <taxon>Mycobacterium</taxon>
    </lineage>
</organism>
<sequence>MKALVAAPAAVLVGVLCAVPAEAGPGSGVIDPSGPAYSPPFVDHTQWAYSGRLSSLRIYPTPSGRAAARDPGSSAAAADKAWAEVLGLAPDVDTPGMRAQFDCHWRLAEVAEPGKLSWNLEPWRPVVDDTEMFASRCNPGGAEEQF</sequence>
<keyword evidence="1" id="KW-0732">Signal</keyword>
<comment type="caution">
    <text evidence="2">The sequence shown here is derived from an EMBL/GenBank/DDBJ whole genome shotgun (WGS) entry which is preliminary data.</text>
</comment>
<gene>
    <name evidence="2" type="ORF">AWC07_11980</name>
</gene>
<name>A0A1X1VAJ5_MYCGS</name>
<keyword evidence="3" id="KW-1185">Reference proteome</keyword>
<evidence type="ECO:0000256" key="1">
    <source>
        <dbReference type="SAM" id="SignalP"/>
    </source>
</evidence>
<evidence type="ECO:0000313" key="2">
    <source>
        <dbReference type="EMBL" id="ORV66087.1"/>
    </source>
</evidence>
<reference evidence="2 3" key="1">
    <citation type="submission" date="2016-01" db="EMBL/GenBank/DDBJ databases">
        <title>The new phylogeny of the genus Mycobacterium.</title>
        <authorList>
            <person name="Tarcisio F."/>
            <person name="Conor M."/>
            <person name="Antonella G."/>
            <person name="Elisabetta G."/>
            <person name="Giulia F.S."/>
            <person name="Sara T."/>
            <person name="Anna F."/>
            <person name="Clotilde B."/>
            <person name="Roberto B."/>
            <person name="Veronica D.S."/>
            <person name="Fabio R."/>
            <person name="Monica P."/>
            <person name="Olivier J."/>
            <person name="Enrico T."/>
            <person name="Nicola S."/>
        </authorList>
    </citation>
    <scope>NUCLEOTIDE SEQUENCE [LARGE SCALE GENOMIC DNA]</scope>
    <source>
        <strain evidence="2 3">DSM 43505</strain>
    </source>
</reference>
<evidence type="ECO:0000313" key="3">
    <source>
        <dbReference type="Proteomes" id="UP000193738"/>
    </source>
</evidence>